<accession>A0A8J6H7U7</accession>
<keyword evidence="2" id="KW-1185">Reference proteome</keyword>
<organism evidence="1 2">
    <name type="scientific">Tenebrio molitor</name>
    <name type="common">Yellow mealworm beetle</name>
    <dbReference type="NCBI Taxonomy" id="7067"/>
    <lineage>
        <taxon>Eukaryota</taxon>
        <taxon>Metazoa</taxon>
        <taxon>Ecdysozoa</taxon>
        <taxon>Arthropoda</taxon>
        <taxon>Hexapoda</taxon>
        <taxon>Insecta</taxon>
        <taxon>Pterygota</taxon>
        <taxon>Neoptera</taxon>
        <taxon>Endopterygota</taxon>
        <taxon>Coleoptera</taxon>
        <taxon>Polyphaga</taxon>
        <taxon>Cucujiformia</taxon>
        <taxon>Tenebrionidae</taxon>
        <taxon>Tenebrio</taxon>
    </lineage>
</organism>
<dbReference type="PANTHER" id="PTHR12498">
    <property type="entry name" value="N-TERMINAL ASPARAGINE AMIDOHYDROLASE"/>
    <property type="match status" value="1"/>
</dbReference>
<dbReference type="GO" id="GO:0005634">
    <property type="term" value="C:nucleus"/>
    <property type="evidence" value="ECO:0007669"/>
    <property type="project" value="TreeGrafter"/>
</dbReference>
<dbReference type="Proteomes" id="UP000719412">
    <property type="component" value="Unassembled WGS sequence"/>
</dbReference>
<name>A0A8J6H7U7_TENMO</name>
<dbReference type="InterPro" id="IPR026750">
    <property type="entry name" value="NTAN1"/>
</dbReference>
<reference evidence="1" key="1">
    <citation type="journal article" date="2020" name="J Insects Food Feed">
        <title>The yellow mealworm (Tenebrio molitor) genome: a resource for the emerging insects as food and feed industry.</title>
        <authorList>
            <person name="Eriksson T."/>
            <person name="Andere A."/>
            <person name="Kelstrup H."/>
            <person name="Emery V."/>
            <person name="Picard C."/>
        </authorList>
    </citation>
    <scope>NUCLEOTIDE SEQUENCE</scope>
    <source>
        <strain evidence="1">Stoneville</strain>
        <tissue evidence="1">Whole head</tissue>
    </source>
</reference>
<evidence type="ECO:0008006" key="3">
    <source>
        <dbReference type="Google" id="ProtNLM"/>
    </source>
</evidence>
<dbReference type="Pfam" id="PF14736">
    <property type="entry name" value="N_Asn_amidohyd"/>
    <property type="match status" value="2"/>
</dbReference>
<dbReference type="AlphaFoldDB" id="A0A8J6H7U7"/>
<evidence type="ECO:0000313" key="1">
    <source>
        <dbReference type="EMBL" id="KAH0809326.1"/>
    </source>
</evidence>
<dbReference type="PANTHER" id="PTHR12498:SF0">
    <property type="entry name" value="PROTEIN N-TERMINAL ASPARAGINE AMIDOHYDROLASE"/>
    <property type="match status" value="1"/>
</dbReference>
<evidence type="ECO:0000313" key="2">
    <source>
        <dbReference type="Proteomes" id="UP000719412"/>
    </source>
</evidence>
<proteinExistence type="predicted"/>
<reference evidence="1" key="2">
    <citation type="submission" date="2021-08" db="EMBL/GenBank/DDBJ databases">
        <authorList>
            <person name="Eriksson T."/>
        </authorList>
    </citation>
    <scope>NUCLEOTIDE SEQUENCE</scope>
    <source>
        <strain evidence="1">Stoneville</strain>
        <tissue evidence="1">Whole head</tissue>
    </source>
</reference>
<dbReference type="GO" id="GO:0006511">
    <property type="term" value="P:ubiquitin-dependent protein catabolic process"/>
    <property type="evidence" value="ECO:0007669"/>
    <property type="project" value="TreeGrafter"/>
</dbReference>
<gene>
    <name evidence="1" type="ORF">GEV33_013466</name>
</gene>
<dbReference type="GO" id="GO:0008418">
    <property type="term" value="F:protein-N-terminal asparagine amidohydrolase activity"/>
    <property type="evidence" value="ECO:0007669"/>
    <property type="project" value="InterPro"/>
</dbReference>
<sequence>MLIYSRGPVALDKWSVRAASRTMEAVVAAAFFHRRNRPEEIYGVAFAWVAIFPETGTGRGRSLEGRSLRKNGTPGIGNNSSMVLVLNGVLQEECPPDTRSLYHAHPVYRETAAQLLAIPNKVIGPVGLLYVQQRELAATVPHDKNVSILGSDDVTTCLIVVVRHSGWMRWSGSAQGSTRNRSSVNSSRLIFPVGGVGDECKLRPGGEGSPCLHSTGKEELECAPMNHSGRIPRVIYGRSEEAFQIWRIPKRFNLKHRTTVNHGIVGVLINIVNRCGDETPDKATKKFSAFAYGRSVHIRLRARVESAPQGSPEGPLLHSKREINGRAPNRRYFSITTKFTVESFTPGEKLTGVASAPKKKTPFKLQQISRSVRLPTCLGSGAVALAHLDGSGTDEAVCTMVQRVQELALGYPEGRIELQLIGGFSDARHYSEELFYNVMTSFHKHPVEIDLTLACVGELNTTIRGGIHWPIIYGIGVNTKTGEIFPATFPDKGPDQALRCSRYLTGVSQVLDIYDCSLGLLRIGPFNYEPLRGVDLWLEQSDDFILQHLSTSPDVEPPHFVMQVRATLKYIQDNQFPAVTVFRDNRPHYFRRDEHSGIWTPVRY</sequence>
<protein>
    <recommendedName>
        <fullName evidence="3">Protein N-terminal asparagine amidohydrolase</fullName>
    </recommendedName>
</protein>
<dbReference type="EMBL" id="JABDTM020028207">
    <property type="protein sequence ID" value="KAH0809326.1"/>
    <property type="molecule type" value="Genomic_DNA"/>
</dbReference>
<comment type="caution">
    <text evidence="1">The sequence shown here is derived from an EMBL/GenBank/DDBJ whole genome shotgun (WGS) entry which is preliminary data.</text>
</comment>